<dbReference type="PRINTS" id="PR00834">
    <property type="entry name" value="PROTEASES2C"/>
</dbReference>
<dbReference type="GO" id="GO:0004252">
    <property type="term" value="F:serine-type endopeptidase activity"/>
    <property type="evidence" value="ECO:0007669"/>
    <property type="project" value="InterPro"/>
</dbReference>
<accession>A0A7R9WP60</accession>
<evidence type="ECO:0000313" key="2">
    <source>
        <dbReference type="EMBL" id="CAD8330838.1"/>
    </source>
</evidence>
<dbReference type="PANTHER" id="PTHR22939">
    <property type="entry name" value="SERINE PROTEASE FAMILY S1C HTRA-RELATED"/>
    <property type="match status" value="1"/>
</dbReference>
<organism evidence="2">
    <name type="scientific">Craspedostauros australis</name>
    <dbReference type="NCBI Taxonomy" id="1486917"/>
    <lineage>
        <taxon>Eukaryota</taxon>
        <taxon>Sar</taxon>
        <taxon>Stramenopiles</taxon>
        <taxon>Ochrophyta</taxon>
        <taxon>Bacillariophyta</taxon>
        <taxon>Bacillariophyceae</taxon>
        <taxon>Bacillariophycidae</taxon>
        <taxon>Naviculales</taxon>
        <taxon>Naviculaceae</taxon>
        <taxon>Craspedostauros</taxon>
    </lineage>
</organism>
<dbReference type="SUPFAM" id="SSF50494">
    <property type="entry name" value="Trypsin-like serine proteases"/>
    <property type="match status" value="1"/>
</dbReference>
<evidence type="ECO:0008006" key="3">
    <source>
        <dbReference type="Google" id="ProtNLM"/>
    </source>
</evidence>
<dbReference type="Pfam" id="PF13365">
    <property type="entry name" value="Trypsin_2"/>
    <property type="match status" value="1"/>
</dbReference>
<name>A0A7R9WP60_9STRA</name>
<evidence type="ECO:0000256" key="1">
    <source>
        <dbReference type="ARBA" id="ARBA00010541"/>
    </source>
</evidence>
<dbReference type="GO" id="GO:0006508">
    <property type="term" value="P:proteolysis"/>
    <property type="evidence" value="ECO:0007669"/>
    <property type="project" value="InterPro"/>
</dbReference>
<comment type="similarity">
    <text evidence="1">Belongs to the peptidase S1C family.</text>
</comment>
<sequence length="113" mass="11817">MASSLVDGRVRHGEFVLAVGAPLSLESSVTVGIVSNPDRNVGVHRYIQTDAAVHIGNSGGPLANIHGQIIGINSIKVAEGITYAIPIHEAIETIRKSMRNQTNGSASLSIPQP</sequence>
<gene>
    <name evidence="2" type="ORF">CAUS1442_LOCUS2936</name>
</gene>
<dbReference type="EMBL" id="HBEF01004748">
    <property type="protein sequence ID" value="CAD8330838.1"/>
    <property type="molecule type" value="Transcribed_RNA"/>
</dbReference>
<reference evidence="2" key="1">
    <citation type="submission" date="2021-01" db="EMBL/GenBank/DDBJ databases">
        <authorList>
            <person name="Corre E."/>
            <person name="Pelletier E."/>
            <person name="Niang G."/>
            <person name="Scheremetjew M."/>
            <person name="Finn R."/>
            <person name="Kale V."/>
            <person name="Holt S."/>
            <person name="Cochrane G."/>
            <person name="Meng A."/>
            <person name="Brown T."/>
            <person name="Cohen L."/>
        </authorList>
    </citation>
    <scope>NUCLEOTIDE SEQUENCE</scope>
    <source>
        <strain evidence="2">CCMP3328</strain>
    </source>
</reference>
<proteinExistence type="inferred from homology"/>
<dbReference type="InterPro" id="IPR009003">
    <property type="entry name" value="Peptidase_S1_PA"/>
</dbReference>
<dbReference type="AlphaFoldDB" id="A0A7R9WP60"/>
<protein>
    <recommendedName>
        <fullName evidence="3">Serine protease</fullName>
    </recommendedName>
</protein>
<dbReference type="PANTHER" id="PTHR22939:SF129">
    <property type="entry name" value="SERINE PROTEASE HTRA2, MITOCHONDRIAL"/>
    <property type="match status" value="1"/>
</dbReference>
<dbReference type="InterPro" id="IPR001940">
    <property type="entry name" value="Peptidase_S1C"/>
</dbReference>
<dbReference type="Gene3D" id="2.40.10.120">
    <property type="match status" value="1"/>
</dbReference>